<accession>A0ACC3AIE7</accession>
<gene>
    <name evidence="1" type="ORF">H2198_000989</name>
</gene>
<name>A0ACC3AIE7_9EURO</name>
<proteinExistence type="predicted"/>
<reference evidence="1" key="1">
    <citation type="submission" date="2022-10" db="EMBL/GenBank/DDBJ databases">
        <title>Culturing micro-colonial fungi from biological soil crusts in the Mojave desert and describing Neophaeococcomyces mojavensis, and introducing the new genera and species Taxawa tesnikishii.</title>
        <authorList>
            <person name="Kurbessoian T."/>
            <person name="Stajich J.E."/>
        </authorList>
    </citation>
    <scope>NUCLEOTIDE SEQUENCE</scope>
    <source>
        <strain evidence="1">JES_112</strain>
    </source>
</reference>
<dbReference type="Proteomes" id="UP001172386">
    <property type="component" value="Unassembled WGS sequence"/>
</dbReference>
<sequence length="1197" mass="134262">MTRFQLHDTVALKADGSFIGNVERISGFDQEPLEDMLIIAHTYVPPKLLGEFVLTGTPPSGYVFVGFALQEQGSALIAEDELFLVDRSLDLGETVKRNGSQLAGTVINVSNTYILDPIWQPQLTGDFRAKPADECSGPDHQCTAACSPLDPRIAHPWPCRLIHNVPFEELKRPADFVSGDYVIQQDWQGVVDAFELVVVIKLDDNSVVAVLEVEQLFIPIPDYDKPLVHLPDFDGISRPHHVSAMQGWGQAVPAEDLECGQFVITNHRVIKNGRWLHGSYDPKVKPQGRVLMVRSRRLDIRWLMCNAYTPEPHWDAKRPDNNNPYENLSTFPAPQEIRRDKRLSLYDPSKPTTTVENRTRSAIRSQEGTTSKNTSPVNLSSTFSVGDRVKFRDPAGAAVKYQGEEIDDVIHHHFERINHKDTFGYDLNELKIVLSKQRATIRWQDGSVSEHESTVLNKVALFEADLSPADIVVAREGMKQRLEYDPVKGEAQPDRPLKDFNEMKFFEQPHDLHPAKVGIIQNVNPSERVAQVRWFQNANIRITTYGNALGAESRFGPISDHIEDVSLYEVMTFPGITRKIRDIVTIPPSMPSSFAVKLLWQLAEDDLKEVHASIASLSQLESRHAQDLLEWMQHNARMSMDEPPRQQVQGSQYKSHHSIDWVGEIVKLGLDGLVTIRVNTEDQGRDVVVEHDQVLSFIDDQVWPVDLNEDPMEMDDISGSEGSELSMTSEDEVLSETVEYEGGERMDNDSGDENWESDSNGDEDDKRQDQSSPTSIVMTDVPTPTTTSKQATLGAANNAVQSILPSSANANNPMEPLQQLLSSFLPSTAPPSFLSLDRDPPPDQFRATQPSQTSSTFLKRIAKEHRILSNSLPDHEVYVRTYDSRLDLLRCLIIGPRDTPYEYAPFLIDLHLGPTFPREPPTAHFHSWTSGMGRINPNLYEEGKICLSLLGTWPGKSETEGWSEKATILQLLVSLQGLVFVKAPFFNEAGFEGYEETGQYKREALQYTEKAFVMARNFVKHALTSPIAGLEDVLAWLYLSHHKHANGASTADTLIQITKQSTELCMLNQVIERSESLMRASEDVRKQLEERKAMHQRTNYQLLEDDNKDEKLLAGDGSSGKPTTVFLMPLSKGAFVMLRKTIQGLQQFQQKELVSMSAANRVTDARMGSLEGVGTNRASGSTGMVEDTHRPTMEDVD</sequence>
<dbReference type="EMBL" id="JAPDRQ010000010">
    <property type="protein sequence ID" value="KAJ9663228.1"/>
    <property type="molecule type" value="Genomic_DNA"/>
</dbReference>
<keyword evidence="2" id="KW-1185">Reference proteome</keyword>
<evidence type="ECO:0000313" key="1">
    <source>
        <dbReference type="EMBL" id="KAJ9663228.1"/>
    </source>
</evidence>
<organism evidence="1 2">
    <name type="scientific">Neophaeococcomyces mojaviensis</name>
    <dbReference type="NCBI Taxonomy" id="3383035"/>
    <lineage>
        <taxon>Eukaryota</taxon>
        <taxon>Fungi</taxon>
        <taxon>Dikarya</taxon>
        <taxon>Ascomycota</taxon>
        <taxon>Pezizomycotina</taxon>
        <taxon>Eurotiomycetes</taxon>
        <taxon>Chaetothyriomycetidae</taxon>
        <taxon>Chaetothyriales</taxon>
        <taxon>Chaetothyriales incertae sedis</taxon>
        <taxon>Neophaeococcomyces</taxon>
    </lineage>
</organism>
<protein>
    <submittedName>
        <fullName evidence="1">Uncharacterized protein</fullName>
    </submittedName>
</protein>
<comment type="caution">
    <text evidence="1">The sequence shown here is derived from an EMBL/GenBank/DDBJ whole genome shotgun (WGS) entry which is preliminary data.</text>
</comment>
<evidence type="ECO:0000313" key="2">
    <source>
        <dbReference type="Proteomes" id="UP001172386"/>
    </source>
</evidence>